<name>A0A644XF93_9ZZZZ</name>
<dbReference type="InterPro" id="IPR018485">
    <property type="entry name" value="FGGY_C"/>
</dbReference>
<dbReference type="Gene3D" id="3.30.420.40">
    <property type="match status" value="2"/>
</dbReference>
<reference evidence="5" key="1">
    <citation type="submission" date="2019-08" db="EMBL/GenBank/DDBJ databases">
        <authorList>
            <person name="Kucharzyk K."/>
            <person name="Murdoch R.W."/>
            <person name="Higgins S."/>
            <person name="Loffler F."/>
        </authorList>
    </citation>
    <scope>NUCLEOTIDE SEQUENCE</scope>
</reference>
<evidence type="ECO:0000313" key="5">
    <source>
        <dbReference type="EMBL" id="MPM12814.1"/>
    </source>
</evidence>
<keyword evidence="2 5" id="KW-0418">Kinase</keyword>
<dbReference type="SUPFAM" id="SSF53067">
    <property type="entry name" value="Actin-like ATPase domain"/>
    <property type="match status" value="2"/>
</dbReference>
<comment type="caution">
    <text evidence="5">The sequence shown here is derived from an EMBL/GenBank/DDBJ whole genome shotgun (WGS) entry which is preliminary data.</text>
</comment>
<dbReference type="InterPro" id="IPR018483">
    <property type="entry name" value="Carb_kinase_FGGY_CS"/>
</dbReference>
<dbReference type="InterPro" id="IPR000577">
    <property type="entry name" value="Carb_kinase_FGGY"/>
</dbReference>
<sequence length="499" mass="54961">MRYVLGIDIGTTSVKCVLLSEEGKLVCETAVPHDLVSLHPGWAEEDADIWWHHTQNCLSEFKEKMPCEMAAVAAVGVSGMVPAIVLLDSEGHPLRKTIQQNDARAAPQIERLQGLFDQDELFCKTGTKTNQQHVLPRLLWIKEHEPEVFAKSARALGSYEYITYCLTGQKYIESNWAAESGMYDIHHRLWLSEQFGLLGLPEDFFPPVAESGDIVGHLCACLADRFGLPHDTPVIAGSADHVASTLAAGITRQGDLLIKFGGAGDILYCTDTLHTNDRLFFDYHIVPGKYLLNGCMAASGSLVKWFVKDILKDDNPAALHTLDRQAAEIPPASDGLIVLPYFLGEKTPIFDPEARGVFCGLTLSHGPAHIFRAILESVIYGFKHHIDVLAEDGFYPEHIYATDGGAKSGLWCQIAADILNTPVTAFPHHPGSAFGVAFLAGVSAGLFESFGLVQNFLKDGATLYVPNVENAAVYEKAYRIYRDLYIQLRGSFRQIARLY</sequence>
<dbReference type="CDD" id="cd07804">
    <property type="entry name" value="ASKHA_NBD_FGGY_RrXK-like"/>
    <property type="match status" value="1"/>
</dbReference>
<dbReference type="EC" id="2.7.1.17" evidence="5"/>
<dbReference type="AlphaFoldDB" id="A0A644XF93"/>
<dbReference type="PANTHER" id="PTHR43095">
    <property type="entry name" value="SUGAR KINASE"/>
    <property type="match status" value="1"/>
</dbReference>
<dbReference type="PIRSF" id="PIRSF000538">
    <property type="entry name" value="GlpK"/>
    <property type="match status" value="1"/>
</dbReference>
<evidence type="ECO:0000259" key="4">
    <source>
        <dbReference type="Pfam" id="PF02782"/>
    </source>
</evidence>
<feature type="domain" description="Carbohydrate kinase FGGY C-terminal" evidence="4">
    <location>
        <begin position="285"/>
        <end position="444"/>
    </location>
</feature>
<evidence type="ECO:0000256" key="1">
    <source>
        <dbReference type="ARBA" id="ARBA00022679"/>
    </source>
</evidence>
<dbReference type="PANTHER" id="PTHR43095:SF5">
    <property type="entry name" value="XYLULOSE KINASE"/>
    <property type="match status" value="1"/>
</dbReference>
<dbReference type="PROSITE" id="PS00445">
    <property type="entry name" value="FGGY_KINASES_2"/>
    <property type="match status" value="1"/>
</dbReference>
<keyword evidence="1 5" id="KW-0808">Transferase</keyword>
<dbReference type="InterPro" id="IPR050406">
    <property type="entry name" value="FGGY_Carb_Kinase"/>
</dbReference>
<dbReference type="Pfam" id="PF02782">
    <property type="entry name" value="FGGY_C"/>
    <property type="match status" value="1"/>
</dbReference>
<dbReference type="InterPro" id="IPR018484">
    <property type="entry name" value="FGGY_N"/>
</dbReference>
<protein>
    <submittedName>
        <fullName evidence="5">Xylulose kinase</fullName>
        <ecNumber evidence="5">2.7.1.17</ecNumber>
    </submittedName>
</protein>
<evidence type="ECO:0000259" key="3">
    <source>
        <dbReference type="Pfam" id="PF00370"/>
    </source>
</evidence>
<gene>
    <name evidence="5" type="primary">xylB_11</name>
    <name evidence="5" type="ORF">SDC9_59168</name>
</gene>
<organism evidence="5">
    <name type="scientific">bioreactor metagenome</name>
    <dbReference type="NCBI Taxonomy" id="1076179"/>
    <lineage>
        <taxon>unclassified sequences</taxon>
        <taxon>metagenomes</taxon>
        <taxon>ecological metagenomes</taxon>
    </lineage>
</organism>
<accession>A0A644XF93</accession>
<dbReference type="InterPro" id="IPR043129">
    <property type="entry name" value="ATPase_NBD"/>
</dbReference>
<dbReference type="EMBL" id="VSSQ01002025">
    <property type="protein sequence ID" value="MPM12814.1"/>
    <property type="molecule type" value="Genomic_DNA"/>
</dbReference>
<evidence type="ECO:0000256" key="2">
    <source>
        <dbReference type="ARBA" id="ARBA00022777"/>
    </source>
</evidence>
<proteinExistence type="predicted"/>
<dbReference type="GO" id="GO:0004856">
    <property type="term" value="F:D-xylulokinase activity"/>
    <property type="evidence" value="ECO:0007669"/>
    <property type="project" value="UniProtKB-EC"/>
</dbReference>
<feature type="domain" description="Carbohydrate kinase FGGY N-terminal" evidence="3">
    <location>
        <begin position="3"/>
        <end position="246"/>
    </location>
</feature>
<dbReference type="Pfam" id="PF00370">
    <property type="entry name" value="FGGY_N"/>
    <property type="match status" value="1"/>
</dbReference>